<name>A0A1H1GTM5_9ACTN</name>
<sequence>MLRNRRMLRRAVVGVTGVLALTVAPATPAALATTPESSPAESPRAAEPSSQQGVEKLAFSSSGMELELGNQNFAIPLTGTVIMEGTPPVVPGSTTAIDVRNLTAHSISPDHSSAPRQATAAQQGLGEVHVEQSSTPKASLTMSQKFPPKFEQTVFLDLNITIENPPEGLRERVAPRSAPQEPLVLTTKNPAEMLGKLDNFPPQGAQYQLQNPIELATENSQETVGHVLGIPAEIDVL</sequence>
<keyword evidence="2" id="KW-0732">Signal</keyword>
<dbReference type="Proteomes" id="UP000199301">
    <property type="component" value="Unassembled WGS sequence"/>
</dbReference>
<evidence type="ECO:0000313" key="3">
    <source>
        <dbReference type="EMBL" id="SDR16527.1"/>
    </source>
</evidence>
<feature type="region of interest" description="Disordered" evidence="1">
    <location>
        <begin position="29"/>
        <end position="56"/>
    </location>
</feature>
<dbReference type="AlphaFoldDB" id="A0A1H1GTM5"/>
<feature type="signal peptide" evidence="2">
    <location>
        <begin position="1"/>
        <end position="32"/>
    </location>
</feature>
<feature type="compositionally biased region" description="Polar residues" evidence="1">
    <location>
        <begin position="106"/>
        <end position="122"/>
    </location>
</feature>
<organism evidence="3 4">
    <name type="scientific">Actinopolyspora saharensis</name>
    <dbReference type="NCBI Taxonomy" id="995062"/>
    <lineage>
        <taxon>Bacteria</taxon>
        <taxon>Bacillati</taxon>
        <taxon>Actinomycetota</taxon>
        <taxon>Actinomycetes</taxon>
        <taxon>Actinopolysporales</taxon>
        <taxon>Actinopolysporaceae</taxon>
        <taxon>Actinopolyspora</taxon>
    </lineage>
</organism>
<evidence type="ECO:0000313" key="4">
    <source>
        <dbReference type="Proteomes" id="UP000199301"/>
    </source>
</evidence>
<protein>
    <recommendedName>
        <fullName evidence="5">Secreted protein</fullName>
    </recommendedName>
</protein>
<gene>
    <name evidence="3" type="ORF">SAMN04489718_3870</name>
</gene>
<evidence type="ECO:0008006" key="5">
    <source>
        <dbReference type="Google" id="ProtNLM"/>
    </source>
</evidence>
<keyword evidence="4" id="KW-1185">Reference proteome</keyword>
<accession>A0A1H1GTM5</accession>
<feature type="chain" id="PRO_5039296520" description="Secreted protein" evidence="2">
    <location>
        <begin position="33"/>
        <end position="237"/>
    </location>
</feature>
<evidence type="ECO:0000256" key="2">
    <source>
        <dbReference type="SAM" id="SignalP"/>
    </source>
</evidence>
<proteinExistence type="predicted"/>
<feature type="region of interest" description="Disordered" evidence="1">
    <location>
        <begin position="106"/>
        <end position="126"/>
    </location>
</feature>
<evidence type="ECO:0000256" key="1">
    <source>
        <dbReference type="SAM" id="MobiDB-lite"/>
    </source>
</evidence>
<dbReference type="EMBL" id="FNKO01000002">
    <property type="protein sequence ID" value="SDR16527.1"/>
    <property type="molecule type" value="Genomic_DNA"/>
</dbReference>
<reference evidence="4" key="1">
    <citation type="submission" date="2016-10" db="EMBL/GenBank/DDBJ databases">
        <authorList>
            <person name="Varghese N."/>
            <person name="Submissions S."/>
        </authorList>
    </citation>
    <scope>NUCLEOTIDE SEQUENCE [LARGE SCALE GENOMIC DNA]</scope>
    <source>
        <strain evidence="4">DSM 45459</strain>
    </source>
</reference>